<keyword evidence="5" id="KW-1185">Reference proteome</keyword>
<dbReference type="SUPFAM" id="SSF56281">
    <property type="entry name" value="Metallo-hydrolase/oxidoreductase"/>
    <property type="match status" value="1"/>
</dbReference>
<reference evidence="3 6" key="2">
    <citation type="submission" date="2020-07" db="EMBL/GenBank/DDBJ databases">
        <authorList>
            <person name="Feng H."/>
        </authorList>
    </citation>
    <scope>NUCLEOTIDE SEQUENCE [LARGE SCALE GENOMIC DNA]</scope>
    <source>
        <strain evidence="6">s-12</strain>
        <strain evidence="3">S-12</strain>
    </source>
</reference>
<dbReference type="InterPro" id="IPR036866">
    <property type="entry name" value="RibonucZ/Hydroxyglut_hydro"/>
</dbReference>
<dbReference type="PANTHER" id="PTHR46018">
    <property type="entry name" value="ZINC PHOSPHODIESTERASE ELAC PROTEIN 1"/>
    <property type="match status" value="1"/>
</dbReference>
<sequence length="244" mass="26967">MKFTVIGCWGGYPKANEASAGYLLEHDGFHLLIDCGSAVLSKLQSILPPENLDCVIISHYHPDHVADIGVLQHARLIQRLLGKDSPILPIYGHGQDEQEFAKLTYKDITVGIEYDPDETLAIGPFSITFLQTKHPVDCYGMRIEAGEKSIIYTADTAYNEEFVHFSKNADLLVCECNFYGNQNGQEAGHMTSIEAGRLAEKANVTKLLLTHLPHYGNLNHLVTEAGQAFKGTILLAKSKLSIHF</sequence>
<dbReference type="SMART" id="SM00849">
    <property type="entry name" value="Lactamase_B"/>
    <property type="match status" value="1"/>
</dbReference>
<evidence type="ECO:0000256" key="1">
    <source>
        <dbReference type="ARBA" id="ARBA00022833"/>
    </source>
</evidence>
<comment type="caution">
    <text evidence="4">The sequence shown here is derived from an EMBL/GenBank/DDBJ whole genome shotgun (WGS) entry which is preliminary data.</text>
</comment>
<evidence type="ECO:0000313" key="5">
    <source>
        <dbReference type="Proteomes" id="UP000472971"/>
    </source>
</evidence>
<evidence type="ECO:0000313" key="6">
    <source>
        <dbReference type="Proteomes" id="UP000570010"/>
    </source>
</evidence>
<dbReference type="Gene3D" id="3.60.15.10">
    <property type="entry name" value="Ribonuclease Z/Hydroxyacylglutathione hydrolase-like"/>
    <property type="match status" value="1"/>
</dbReference>
<dbReference type="Pfam" id="PF12706">
    <property type="entry name" value="Lactamase_B_2"/>
    <property type="match status" value="1"/>
</dbReference>
<dbReference type="EMBL" id="JACEIO010000001">
    <property type="protein sequence ID" value="MBA4535691.1"/>
    <property type="molecule type" value="Genomic_DNA"/>
</dbReference>
<gene>
    <name evidence="4" type="ORF">G4D64_00720</name>
    <name evidence="3" type="ORF">H1Z61_00720</name>
</gene>
<accession>A0A6B3VUR3</accession>
<reference evidence="4 5" key="1">
    <citation type="submission" date="2020-02" db="EMBL/GenBank/DDBJ databases">
        <title>Bacillus aquiflavi sp. nov., isolated from yellow water of strong flavor Chinese baijiu in Yibin region of China.</title>
        <authorList>
            <person name="Xie J."/>
        </authorList>
    </citation>
    <scope>NUCLEOTIDE SEQUENCE [LARGE SCALE GENOMIC DNA]</scope>
    <source>
        <strain evidence="4 5">3H-10</strain>
    </source>
</reference>
<dbReference type="GO" id="GO:0042781">
    <property type="term" value="F:3'-tRNA processing endoribonuclease activity"/>
    <property type="evidence" value="ECO:0007669"/>
    <property type="project" value="TreeGrafter"/>
</dbReference>
<evidence type="ECO:0000259" key="2">
    <source>
        <dbReference type="SMART" id="SM00849"/>
    </source>
</evidence>
<dbReference type="InterPro" id="IPR001279">
    <property type="entry name" value="Metallo-B-lactamas"/>
</dbReference>
<proteinExistence type="predicted"/>
<keyword evidence="1" id="KW-0862">Zinc</keyword>
<dbReference type="RefSeq" id="WP_163239036.1">
    <property type="nucleotide sequence ID" value="NZ_JAAIWN010000001.1"/>
</dbReference>
<dbReference type="CDD" id="cd07716">
    <property type="entry name" value="RNaseZ_short-form-like_MBL-fold"/>
    <property type="match status" value="1"/>
</dbReference>
<name>A0A6B3VUR3_9BACI</name>
<organism evidence="4 5">
    <name type="scientific">Bacillus aquiflavi</name>
    <dbReference type="NCBI Taxonomy" id="2672567"/>
    <lineage>
        <taxon>Bacteria</taxon>
        <taxon>Bacillati</taxon>
        <taxon>Bacillota</taxon>
        <taxon>Bacilli</taxon>
        <taxon>Bacillales</taxon>
        <taxon>Bacillaceae</taxon>
        <taxon>Bacillus</taxon>
    </lineage>
</organism>
<protein>
    <submittedName>
        <fullName evidence="4">MBL fold metallo-hydrolase</fullName>
    </submittedName>
</protein>
<keyword evidence="4" id="KW-0378">Hydrolase</keyword>
<dbReference type="PANTHER" id="PTHR46018:SF4">
    <property type="entry name" value="METALLO-HYDROLASE YHFI-RELATED"/>
    <property type="match status" value="1"/>
</dbReference>
<evidence type="ECO:0000313" key="3">
    <source>
        <dbReference type="EMBL" id="MBA4535691.1"/>
    </source>
</evidence>
<dbReference type="Proteomes" id="UP000570010">
    <property type="component" value="Unassembled WGS sequence"/>
</dbReference>
<dbReference type="Proteomes" id="UP000472971">
    <property type="component" value="Unassembled WGS sequence"/>
</dbReference>
<feature type="domain" description="Metallo-beta-lactamase" evidence="2">
    <location>
        <begin position="18"/>
        <end position="211"/>
    </location>
</feature>
<evidence type="ECO:0000313" key="4">
    <source>
        <dbReference type="EMBL" id="NEY80067.1"/>
    </source>
</evidence>
<dbReference type="AlphaFoldDB" id="A0A6B3VUR3"/>
<dbReference type="EMBL" id="JAAIWN010000001">
    <property type="protein sequence ID" value="NEY80067.1"/>
    <property type="molecule type" value="Genomic_DNA"/>
</dbReference>